<keyword evidence="7 10" id="KW-0418">Kinase</keyword>
<reference evidence="12 13" key="1">
    <citation type="journal article" date="2022" name="bioRxiv">
        <title>Genomics of Preaxostyla Flagellates Illuminates Evolutionary Transitions and the Path Towards Mitochondrial Loss.</title>
        <authorList>
            <person name="Novak L.V.F."/>
            <person name="Treitli S.C."/>
            <person name="Pyrih J."/>
            <person name="Halakuc P."/>
            <person name="Pipaliya S.V."/>
            <person name="Vacek V."/>
            <person name="Brzon O."/>
            <person name="Soukal P."/>
            <person name="Eme L."/>
            <person name="Dacks J.B."/>
            <person name="Karnkowska A."/>
            <person name="Elias M."/>
            <person name="Hampl V."/>
        </authorList>
    </citation>
    <scope>NUCLEOTIDE SEQUENCE [LARGE SCALE GENOMIC DNA]</scope>
    <source>
        <strain evidence="12">NAU3</strain>
        <tissue evidence="12">Gut</tissue>
    </source>
</reference>
<keyword evidence="5 10" id="KW-0808">Transferase</keyword>
<evidence type="ECO:0000256" key="7">
    <source>
        <dbReference type="ARBA" id="ARBA00022777"/>
    </source>
</evidence>
<dbReference type="EC" id="2.7.2.3" evidence="4 10"/>
<dbReference type="SUPFAM" id="SSF53748">
    <property type="entry name" value="Phosphoglycerate kinase"/>
    <property type="match status" value="1"/>
</dbReference>
<dbReference type="PIRSF" id="PIRSF000724">
    <property type="entry name" value="Pgk"/>
    <property type="match status" value="1"/>
</dbReference>
<comment type="catalytic activity">
    <reaction evidence="1 10">
        <text>(2R)-3-phosphoglycerate + ATP = (2R)-3-phospho-glyceroyl phosphate + ADP</text>
        <dbReference type="Rhea" id="RHEA:14801"/>
        <dbReference type="ChEBI" id="CHEBI:30616"/>
        <dbReference type="ChEBI" id="CHEBI:57604"/>
        <dbReference type="ChEBI" id="CHEBI:58272"/>
        <dbReference type="ChEBI" id="CHEBI:456216"/>
        <dbReference type="EC" id="2.7.2.3"/>
    </reaction>
</comment>
<evidence type="ECO:0000256" key="3">
    <source>
        <dbReference type="ARBA" id="ARBA00008982"/>
    </source>
</evidence>
<sequence length="401" mass="43444">MAFRKLYYKNCDLKNQTILCRVDFNVPLTPDGKIDNNNRIKACLPTIEYILSVEGTKLILMSHLGRPDGQVKPELTLAPVAVELEKLLGGKAKVHFNKDCQKAEEDVQKLGVHEILLLENLRYYPQEEKNDAAFAQKLASYGTFYINDAFGTAHRAHASTEGITKYFPGKCACGELMGLEVKYLDGACTQPARPLVGILGGAKVSDKLNVVTNLVQKCDKLIIGGGMAYTFLKAQGKEIGRSLLQADRIPFCEDILKKYGDKILLPIDAVCVETLDFKNRQCSEPTYHEMDAVPATLECVDIGPKTIELFSKTIREAKTVIWNGPMGVFEIEALSKGTFAIAHALAEATAAGAITVVGGGDSASAIKKSGEKVSHVSTGGGASLEYLEGKVLPGLEALTDC</sequence>
<name>A0ABQ9YKG7_9EUKA</name>
<dbReference type="InterPro" id="IPR001576">
    <property type="entry name" value="Phosphoglycerate_kinase"/>
</dbReference>
<comment type="caution">
    <text evidence="12">The sequence shown here is derived from an EMBL/GenBank/DDBJ whole genome shotgun (WGS) entry which is preliminary data.</text>
</comment>
<evidence type="ECO:0000313" key="13">
    <source>
        <dbReference type="Proteomes" id="UP001281761"/>
    </source>
</evidence>
<dbReference type="Gene3D" id="3.40.50.1260">
    <property type="entry name" value="Phosphoglycerate kinase, N-terminal domain"/>
    <property type="match status" value="2"/>
</dbReference>
<proteinExistence type="inferred from homology"/>
<gene>
    <name evidence="12" type="ORF">BLNAU_769</name>
</gene>
<organism evidence="12 13">
    <name type="scientific">Blattamonas nauphoetae</name>
    <dbReference type="NCBI Taxonomy" id="2049346"/>
    <lineage>
        <taxon>Eukaryota</taxon>
        <taxon>Metamonada</taxon>
        <taxon>Preaxostyla</taxon>
        <taxon>Oxymonadida</taxon>
        <taxon>Blattamonas</taxon>
    </lineage>
</organism>
<accession>A0ABQ9YKG7</accession>
<dbReference type="PANTHER" id="PTHR11406:SF23">
    <property type="entry name" value="PHOSPHOGLYCERATE KINASE 1, CHLOROPLASTIC-RELATED"/>
    <property type="match status" value="1"/>
</dbReference>
<comment type="cofactor">
    <cofactor evidence="2">
        <name>Mg(2+)</name>
        <dbReference type="ChEBI" id="CHEBI:18420"/>
    </cofactor>
</comment>
<evidence type="ECO:0000256" key="9">
    <source>
        <dbReference type="ARBA" id="ARBA00022842"/>
    </source>
</evidence>
<keyword evidence="6" id="KW-0547">Nucleotide-binding</keyword>
<evidence type="ECO:0000256" key="11">
    <source>
        <dbReference type="RuleBase" id="RU000696"/>
    </source>
</evidence>
<evidence type="ECO:0000256" key="10">
    <source>
        <dbReference type="RuleBase" id="RU000532"/>
    </source>
</evidence>
<dbReference type="PRINTS" id="PR00477">
    <property type="entry name" value="PHGLYCKINASE"/>
</dbReference>
<dbReference type="HAMAP" id="MF_00145">
    <property type="entry name" value="Phosphoglyc_kinase"/>
    <property type="match status" value="1"/>
</dbReference>
<dbReference type="Proteomes" id="UP001281761">
    <property type="component" value="Unassembled WGS sequence"/>
</dbReference>
<keyword evidence="9" id="KW-0460">Magnesium</keyword>
<dbReference type="Pfam" id="PF00162">
    <property type="entry name" value="PGK"/>
    <property type="match status" value="1"/>
</dbReference>
<dbReference type="InterPro" id="IPR015824">
    <property type="entry name" value="Phosphoglycerate_kinase_N"/>
</dbReference>
<protein>
    <recommendedName>
        <fullName evidence="4 10">Phosphoglycerate kinase</fullName>
        <ecNumber evidence="4 10">2.7.2.3</ecNumber>
    </recommendedName>
</protein>
<dbReference type="PANTHER" id="PTHR11406">
    <property type="entry name" value="PHOSPHOGLYCERATE KINASE"/>
    <property type="match status" value="1"/>
</dbReference>
<dbReference type="EMBL" id="JARBJD010000003">
    <property type="protein sequence ID" value="KAK2964238.1"/>
    <property type="molecule type" value="Genomic_DNA"/>
</dbReference>
<keyword evidence="13" id="KW-1185">Reference proteome</keyword>
<evidence type="ECO:0000256" key="6">
    <source>
        <dbReference type="ARBA" id="ARBA00022741"/>
    </source>
</evidence>
<keyword evidence="8" id="KW-0067">ATP-binding</keyword>
<evidence type="ECO:0000313" key="12">
    <source>
        <dbReference type="EMBL" id="KAK2964238.1"/>
    </source>
</evidence>
<comment type="subunit">
    <text evidence="11">Monomer.</text>
</comment>
<comment type="pathway">
    <text evidence="10">Carbohydrate degradation; glycolysis; pyruvate from D-glyceraldehyde 3-phosphate: step 2/5.</text>
</comment>
<dbReference type="GO" id="GO:0004618">
    <property type="term" value="F:phosphoglycerate kinase activity"/>
    <property type="evidence" value="ECO:0007669"/>
    <property type="project" value="UniProtKB-EC"/>
</dbReference>
<comment type="similarity">
    <text evidence="3 10">Belongs to the phosphoglycerate kinase family.</text>
</comment>
<evidence type="ECO:0000256" key="5">
    <source>
        <dbReference type="ARBA" id="ARBA00022679"/>
    </source>
</evidence>
<evidence type="ECO:0000256" key="8">
    <source>
        <dbReference type="ARBA" id="ARBA00022840"/>
    </source>
</evidence>
<evidence type="ECO:0000256" key="4">
    <source>
        <dbReference type="ARBA" id="ARBA00013061"/>
    </source>
</evidence>
<evidence type="ECO:0000256" key="1">
    <source>
        <dbReference type="ARBA" id="ARBA00000642"/>
    </source>
</evidence>
<evidence type="ECO:0000256" key="2">
    <source>
        <dbReference type="ARBA" id="ARBA00001946"/>
    </source>
</evidence>
<dbReference type="InterPro" id="IPR036043">
    <property type="entry name" value="Phosphoglycerate_kinase_sf"/>
</dbReference>